<dbReference type="Pfam" id="PF08335">
    <property type="entry name" value="GlnD_UR_UTase"/>
    <property type="match status" value="2"/>
</dbReference>
<evidence type="ECO:0000313" key="9">
    <source>
        <dbReference type="EMBL" id="CAB4602516.1"/>
    </source>
</evidence>
<keyword evidence="2" id="KW-0548">Nucleotidyltransferase</keyword>
<dbReference type="PANTHER" id="PTHR30621:SF0">
    <property type="entry name" value="BIFUNCTIONAL GLUTAMINE SYNTHETASE ADENYLYLTRANSFERASE_ADENYLYL-REMOVING ENZYME"/>
    <property type="match status" value="1"/>
</dbReference>
<dbReference type="GO" id="GO:0005829">
    <property type="term" value="C:cytosol"/>
    <property type="evidence" value="ECO:0007669"/>
    <property type="project" value="TreeGrafter"/>
</dbReference>
<dbReference type="CDD" id="cd05401">
    <property type="entry name" value="NT_GlnE_GlnD_like"/>
    <property type="match status" value="2"/>
</dbReference>
<feature type="domain" description="PII-uridylyltransferase/Glutamine-synthetase adenylyltransferase" evidence="8">
    <location>
        <begin position="750"/>
        <end position="888"/>
    </location>
</feature>
<evidence type="ECO:0000256" key="5">
    <source>
        <dbReference type="ARBA" id="ARBA00022842"/>
    </source>
</evidence>
<dbReference type="Gene3D" id="1.20.120.330">
    <property type="entry name" value="Nucleotidyltransferases domain 2"/>
    <property type="match status" value="2"/>
</dbReference>
<name>A0A6J6GMS3_9ZZZZ</name>
<dbReference type="NCBIfam" id="NF010707">
    <property type="entry name" value="PRK14109.1"/>
    <property type="match status" value="1"/>
</dbReference>
<feature type="domain" description="Glutamate-ammonia ligase adenylyltransferase repeated" evidence="7">
    <location>
        <begin position="3"/>
        <end position="236"/>
    </location>
</feature>
<reference evidence="9" key="1">
    <citation type="submission" date="2020-05" db="EMBL/GenBank/DDBJ databases">
        <authorList>
            <person name="Chiriac C."/>
            <person name="Salcher M."/>
            <person name="Ghai R."/>
            <person name="Kavagutti S V."/>
        </authorList>
    </citation>
    <scope>NUCLEOTIDE SEQUENCE</scope>
</reference>
<dbReference type="PANTHER" id="PTHR30621">
    <property type="entry name" value="GLUTAMINE SYNTHETASE ADENYLYLTRANSFERASE"/>
    <property type="match status" value="1"/>
</dbReference>
<dbReference type="InterPro" id="IPR013546">
    <property type="entry name" value="PII_UdlTrfase/GS_AdlTrfase"/>
</dbReference>
<dbReference type="InterPro" id="IPR005190">
    <property type="entry name" value="GlnE_rpt_dom"/>
</dbReference>
<evidence type="ECO:0000259" key="7">
    <source>
        <dbReference type="Pfam" id="PF03710"/>
    </source>
</evidence>
<keyword evidence="4" id="KW-0067">ATP-binding</keyword>
<organism evidence="9">
    <name type="scientific">freshwater metagenome</name>
    <dbReference type="NCBI Taxonomy" id="449393"/>
    <lineage>
        <taxon>unclassified sequences</taxon>
        <taxon>metagenomes</taxon>
        <taxon>ecological metagenomes</taxon>
    </lineage>
</organism>
<protein>
    <submittedName>
        <fullName evidence="9">Unannotated protein</fullName>
    </submittedName>
</protein>
<feature type="domain" description="PII-uridylyltransferase/Glutamine-synthetase adenylyltransferase" evidence="8">
    <location>
        <begin position="259"/>
        <end position="398"/>
    </location>
</feature>
<proteinExistence type="predicted"/>
<dbReference type="Gene3D" id="3.30.460.10">
    <property type="entry name" value="Beta Polymerase, domain 2"/>
    <property type="match status" value="2"/>
</dbReference>
<dbReference type="AlphaFoldDB" id="A0A6J6GMS3"/>
<evidence type="ECO:0000256" key="6">
    <source>
        <dbReference type="ARBA" id="ARBA00023268"/>
    </source>
</evidence>
<keyword evidence="5" id="KW-0460">Magnesium</keyword>
<evidence type="ECO:0000259" key="8">
    <source>
        <dbReference type="Pfam" id="PF08335"/>
    </source>
</evidence>
<keyword evidence="6" id="KW-0511">Multifunctional enzyme</keyword>
<dbReference type="Gene3D" id="1.20.120.1510">
    <property type="match status" value="1"/>
</dbReference>
<dbReference type="EMBL" id="CAEZUR010000013">
    <property type="protein sequence ID" value="CAB4602516.1"/>
    <property type="molecule type" value="Genomic_DNA"/>
</dbReference>
<dbReference type="SUPFAM" id="SSF81301">
    <property type="entry name" value="Nucleotidyltransferase"/>
    <property type="match status" value="2"/>
</dbReference>
<dbReference type="GO" id="GO:0005524">
    <property type="term" value="F:ATP binding"/>
    <property type="evidence" value="ECO:0007669"/>
    <property type="project" value="UniProtKB-KW"/>
</dbReference>
<evidence type="ECO:0000256" key="2">
    <source>
        <dbReference type="ARBA" id="ARBA00022695"/>
    </source>
</evidence>
<dbReference type="GO" id="GO:0000820">
    <property type="term" value="P:regulation of glutamine family amino acid metabolic process"/>
    <property type="evidence" value="ECO:0007669"/>
    <property type="project" value="TreeGrafter"/>
</dbReference>
<dbReference type="Pfam" id="PF03710">
    <property type="entry name" value="GlnE"/>
    <property type="match status" value="2"/>
</dbReference>
<dbReference type="InterPro" id="IPR043519">
    <property type="entry name" value="NT_sf"/>
</dbReference>
<gene>
    <name evidence="9" type="ORF">UFOPK1843_00254</name>
</gene>
<sequence>MVDLLRRRIELLQVFESKEAKLPTQPELRKRFNEVLAAASGTIEERWVAIRLLYRRELLRLIAFDVTQQNPIEGFQQVASQLADLATEALEAGLQIARWELLNTTDHGVFTRGEVAATRLAVMAMGKCGARELNYISDVDVIYVADTGSDDLPRDRALEIATRLATRMMRAMDGSASEPMLWQVDPNLRPEGKSGALVRTVESHVTYYERWAQNWEFQALLKARFAAGDADLASEYLARIRPMVWAATGREGFVEAAQKMRERVMENIPADEVNRQIKLGPGGLRDIEFTVQLLQLVHGRTDESVRVADTMSAISTLTAGGYMSREDANTFHSHYGFLRSIEHRIQFSQMRRTHLMPESETQIRTIARGLNVKWTSANLTDRWNEVKLEVRSLHQKVFYRPLLSAVAKLGETARLSSEQIFDRLRAIGFDDPKSALTHIEALTSGLSRRAMIQRQLLPVLLEWFAQGSDPDSGLLAFRRLSEDLGESHWYLRMLRDSSGAAERLTQVLSSSRLATGLFERHPEAAAWFEDTSDLNALPLAELLIEMNAIIDRHDETEKAAASIRAIRRRETLRIAMGAVLGVNTIEEIAQGLSDITESYLLALKNLIADDSIDLGIVAMGRFGGAELGFGSDADLMFVYRPLNSDDPQKSAERQISELRRLAADPVLEFDLDIDLRPEGKNGPVARSIDSYAAYYEKWANTWEAQALLRARVIAGSNELVSEFTTLIDRYRYPSEVEQSAVIEIRRLKARMETERLPQGADPKRHLKLGRGSLSDVEWLVQLLQLTNGAKHPKIRTPKTLAALEACVSEGLIEAHDATVLQEAWTLASRVRSAVVLWGTRRSDVLTTDRRQLEGMARILEYPRGSASVLEQDYLAYTRRSRMVFERLFYDTK</sequence>
<evidence type="ECO:0000256" key="3">
    <source>
        <dbReference type="ARBA" id="ARBA00022741"/>
    </source>
</evidence>
<evidence type="ECO:0000256" key="4">
    <source>
        <dbReference type="ARBA" id="ARBA00022840"/>
    </source>
</evidence>
<dbReference type="SUPFAM" id="SSF81593">
    <property type="entry name" value="Nucleotidyltransferase substrate binding subunit/domain"/>
    <property type="match status" value="2"/>
</dbReference>
<accession>A0A6J6GMS3</accession>
<keyword evidence="3" id="KW-0547">Nucleotide-binding</keyword>
<evidence type="ECO:0000256" key="1">
    <source>
        <dbReference type="ARBA" id="ARBA00022679"/>
    </source>
</evidence>
<keyword evidence="1" id="KW-0808">Transferase</keyword>
<dbReference type="GO" id="GO:0008882">
    <property type="term" value="F:[glutamate-ammonia-ligase] adenylyltransferase activity"/>
    <property type="evidence" value="ECO:0007669"/>
    <property type="project" value="InterPro"/>
</dbReference>
<feature type="domain" description="Glutamate-ammonia ligase adenylyltransferase repeated" evidence="7">
    <location>
        <begin position="502"/>
        <end position="723"/>
    </location>
</feature>
<dbReference type="InterPro" id="IPR023057">
    <property type="entry name" value="GlnE"/>
</dbReference>